<accession>A0A4P6M665</accession>
<evidence type="ECO:0000256" key="5">
    <source>
        <dbReference type="SAM" id="Phobius"/>
    </source>
</evidence>
<organism evidence="7 8">
    <name type="scientific">Blautia producta</name>
    <dbReference type="NCBI Taxonomy" id="33035"/>
    <lineage>
        <taxon>Bacteria</taxon>
        <taxon>Bacillati</taxon>
        <taxon>Bacillota</taxon>
        <taxon>Clostridia</taxon>
        <taxon>Lachnospirales</taxon>
        <taxon>Lachnospiraceae</taxon>
        <taxon>Blautia</taxon>
    </lineage>
</organism>
<dbReference type="EMBL" id="CP035945">
    <property type="protein sequence ID" value="QBE99073.1"/>
    <property type="molecule type" value="Genomic_DNA"/>
</dbReference>
<evidence type="ECO:0000313" key="8">
    <source>
        <dbReference type="Proteomes" id="UP000289794"/>
    </source>
</evidence>
<feature type="transmembrane region" description="Helical" evidence="5">
    <location>
        <begin position="250"/>
        <end position="273"/>
    </location>
</feature>
<keyword evidence="3 5" id="KW-1133">Transmembrane helix</keyword>
<reference evidence="7 8" key="1">
    <citation type="submission" date="2019-01" db="EMBL/GenBank/DDBJ databases">
        <title>PMF-metabolizing Aryl O-demethylase.</title>
        <authorList>
            <person name="Kim M."/>
        </authorList>
    </citation>
    <scope>NUCLEOTIDE SEQUENCE [LARGE SCALE GENOMIC DNA]</scope>
    <source>
        <strain evidence="7 8">PMF1</strain>
    </source>
</reference>
<dbReference type="AlphaFoldDB" id="A0A4P6M665"/>
<dbReference type="GO" id="GO:0140359">
    <property type="term" value="F:ABC-type transporter activity"/>
    <property type="evidence" value="ECO:0007669"/>
    <property type="project" value="InterPro"/>
</dbReference>
<evidence type="ECO:0000259" key="6">
    <source>
        <dbReference type="Pfam" id="PF12698"/>
    </source>
</evidence>
<sequence>MTGIKFQLKNIRRDKMCILTFLLPILAGLALNLLSGISFSSVSETAFAAVEGNLTSDTINWLKSIGRVEILDNMQDFENAINEPATQLIGVIQKEKRIATVLSGDELEVNTVIGDILPQLYEERTNLSSCEVDLIPGKSNDYDILKPLLTAITMVTAMFMGCTFNAMNMISEKEEGIGYVNGVIPMTEMDYIIQKISLGYMGAVLSAAFTALICIRTTWDMVFPLFLIILLSAFLAALAGLFIGHFSDGLMSGIICIKMVMILFLAPPVLFYLTISKDSILHTATYLLPSSAAFYGILDLITGDGRQMGEYIFVLLLHCMLWMAVYLLICRRRSSHAERAQ</sequence>
<evidence type="ECO:0000256" key="1">
    <source>
        <dbReference type="ARBA" id="ARBA00004141"/>
    </source>
</evidence>
<dbReference type="Proteomes" id="UP000289794">
    <property type="component" value="Chromosome"/>
</dbReference>
<dbReference type="KEGG" id="bpro:PMF13cell1_04646"/>
<gene>
    <name evidence="7" type="ORF">PMF13cell1_04646</name>
</gene>
<dbReference type="InterPro" id="IPR013525">
    <property type="entry name" value="ABC2_TM"/>
</dbReference>
<dbReference type="Pfam" id="PF12698">
    <property type="entry name" value="ABC2_membrane_3"/>
    <property type="match status" value="1"/>
</dbReference>
<feature type="transmembrane region" description="Helical" evidence="5">
    <location>
        <begin position="280"/>
        <end position="298"/>
    </location>
</feature>
<evidence type="ECO:0000256" key="2">
    <source>
        <dbReference type="ARBA" id="ARBA00022692"/>
    </source>
</evidence>
<evidence type="ECO:0000256" key="3">
    <source>
        <dbReference type="ARBA" id="ARBA00022989"/>
    </source>
</evidence>
<comment type="subcellular location">
    <subcellularLocation>
        <location evidence="1">Membrane</location>
        <topology evidence="1">Multi-pass membrane protein</topology>
    </subcellularLocation>
</comment>
<feature type="domain" description="ABC-2 type transporter transmembrane" evidence="6">
    <location>
        <begin position="16"/>
        <end position="325"/>
    </location>
</feature>
<evidence type="ECO:0000256" key="4">
    <source>
        <dbReference type="ARBA" id="ARBA00023136"/>
    </source>
</evidence>
<proteinExistence type="predicted"/>
<protein>
    <recommendedName>
        <fullName evidence="6">ABC-2 type transporter transmembrane domain-containing protein</fullName>
    </recommendedName>
</protein>
<keyword evidence="2 5" id="KW-0812">Transmembrane</keyword>
<feature type="transmembrane region" description="Helical" evidence="5">
    <location>
        <begin position="196"/>
        <end position="215"/>
    </location>
</feature>
<feature type="transmembrane region" description="Helical" evidence="5">
    <location>
        <begin position="222"/>
        <end position="244"/>
    </location>
</feature>
<feature type="transmembrane region" description="Helical" evidence="5">
    <location>
        <begin position="310"/>
        <end position="329"/>
    </location>
</feature>
<dbReference type="GO" id="GO:0016020">
    <property type="term" value="C:membrane"/>
    <property type="evidence" value="ECO:0007669"/>
    <property type="project" value="UniProtKB-SubCell"/>
</dbReference>
<keyword evidence="4 5" id="KW-0472">Membrane</keyword>
<name>A0A4P6M665_9FIRM</name>
<dbReference type="RefSeq" id="WP_130182279.1">
    <property type="nucleotide sequence ID" value="NZ_CP035945.1"/>
</dbReference>
<evidence type="ECO:0000313" key="7">
    <source>
        <dbReference type="EMBL" id="QBE99073.1"/>
    </source>
</evidence>